<name>A0A0F3IHK3_9GAMM</name>
<keyword evidence="2" id="KW-1185">Reference proteome</keyword>
<dbReference type="RefSeq" id="WP_045779501.1">
    <property type="nucleotide sequence ID" value="NZ_LAJX01000124.1"/>
</dbReference>
<organism evidence="1 2">
    <name type="scientific">Methylocucumis oryzae</name>
    <dbReference type="NCBI Taxonomy" id="1632867"/>
    <lineage>
        <taxon>Bacteria</taxon>
        <taxon>Pseudomonadati</taxon>
        <taxon>Pseudomonadota</taxon>
        <taxon>Gammaproteobacteria</taxon>
        <taxon>Methylococcales</taxon>
        <taxon>Methylococcaceae</taxon>
        <taxon>Methylocucumis</taxon>
    </lineage>
</organism>
<dbReference type="AlphaFoldDB" id="A0A0F3IHK3"/>
<reference evidence="1 2" key="2">
    <citation type="journal article" date="2016" name="Microb. Ecol.">
        <title>Genome Characteristics of a Novel Type I Methanotroph (Sn10-6) Isolated from a Flooded Indian Rice Field.</title>
        <authorList>
            <person name="Rahalkar M.C."/>
            <person name="Pandit P.S."/>
            <person name="Dhakephalkar P.K."/>
            <person name="Pore S."/>
            <person name="Arora P."/>
            <person name="Kapse N."/>
        </authorList>
    </citation>
    <scope>NUCLEOTIDE SEQUENCE [LARGE SCALE GENOMIC DNA]</scope>
    <source>
        <strain evidence="1 2">Sn10-6</strain>
    </source>
</reference>
<accession>A0A0F3IHK3</accession>
<comment type="caution">
    <text evidence="1">The sequence shown here is derived from an EMBL/GenBank/DDBJ whole genome shotgun (WGS) entry which is preliminary data.</text>
</comment>
<dbReference type="Proteomes" id="UP000033684">
    <property type="component" value="Unassembled WGS sequence"/>
</dbReference>
<protein>
    <submittedName>
        <fullName evidence="1">Uncharacterized protein</fullName>
    </submittedName>
</protein>
<dbReference type="OrthoDB" id="583309at2"/>
<evidence type="ECO:0000313" key="1">
    <source>
        <dbReference type="EMBL" id="KJV06226.1"/>
    </source>
</evidence>
<proteinExistence type="predicted"/>
<gene>
    <name evidence="1" type="ORF">VZ94_12640</name>
</gene>
<reference evidence="2" key="1">
    <citation type="submission" date="2015-03" db="EMBL/GenBank/DDBJ databases">
        <title>Draft genome sequence of a novel methanotroph (Sn10-6) isolated from flooded ricefield rhizosphere in India.</title>
        <authorList>
            <person name="Pandit P.S."/>
            <person name="Pore S.D."/>
            <person name="Arora P."/>
            <person name="Kapse N.G."/>
            <person name="Dhakephalkar P.K."/>
            <person name="Rahalkar M.C."/>
        </authorList>
    </citation>
    <scope>NUCLEOTIDE SEQUENCE [LARGE SCALE GENOMIC DNA]</scope>
    <source>
        <strain evidence="2">Sn10-6</strain>
    </source>
</reference>
<dbReference type="EMBL" id="LAJX01000124">
    <property type="protein sequence ID" value="KJV06226.1"/>
    <property type="molecule type" value="Genomic_DNA"/>
</dbReference>
<sequence length="193" mass="21380">MEPLSTVVLWASLVLPATVIQNWPTEKTKKNETVTTSIISNYYVRDSGVKTSSIVEPIALEENVNVVVNISNDVFSQLNSYFELKSGWDGPDSSPPASTDIESAINFANLIPPIFPMPKAMLSSDGEVGLYWDDNIAYIDLQFESDQTLSIFSRDRSSGKETFIEADITTIDSEWFFDTFGELLRLSGYGLAA</sequence>
<evidence type="ECO:0000313" key="2">
    <source>
        <dbReference type="Proteomes" id="UP000033684"/>
    </source>
</evidence>